<accession>A0A915L3W5</accession>
<feature type="compositionally biased region" description="Basic and acidic residues" evidence="1">
    <location>
        <begin position="1"/>
        <end position="32"/>
    </location>
</feature>
<evidence type="ECO:0000313" key="2">
    <source>
        <dbReference type="Proteomes" id="UP000887565"/>
    </source>
</evidence>
<dbReference type="WBParaSite" id="nRc.2.0.1.t44454-RA">
    <property type="protein sequence ID" value="nRc.2.0.1.t44454-RA"/>
    <property type="gene ID" value="nRc.2.0.1.g44454"/>
</dbReference>
<evidence type="ECO:0000256" key="1">
    <source>
        <dbReference type="SAM" id="MobiDB-lite"/>
    </source>
</evidence>
<protein>
    <submittedName>
        <fullName evidence="3">Uncharacterized protein</fullName>
    </submittedName>
</protein>
<organism evidence="2 3">
    <name type="scientific">Romanomermis culicivorax</name>
    <name type="common">Nematode worm</name>
    <dbReference type="NCBI Taxonomy" id="13658"/>
    <lineage>
        <taxon>Eukaryota</taxon>
        <taxon>Metazoa</taxon>
        <taxon>Ecdysozoa</taxon>
        <taxon>Nematoda</taxon>
        <taxon>Enoplea</taxon>
        <taxon>Dorylaimia</taxon>
        <taxon>Mermithida</taxon>
        <taxon>Mermithoidea</taxon>
        <taxon>Mermithidae</taxon>
        <taxon>Romanomermis</taxon>
    </lineage>
</organism>
<evidence type="ECO:0000313" key="3">
    <source>
        <dbReference type="WBParaSite" id="nRc.2.0.1.t44454-RA"/>
    </source>
</evidence>
<name>A0A915L3W5_ROMCU</name>
<sequence length="75" mass="8858">MDRRQERDPEIDRGLERIRQEQERFRPQERAPKMSMQELATQLGELKETIEALFNIISNAATEDNKREADRSGID</sequence>
<dbReference type="Proteomes" id="UP000887565">
    <property type="component" value="Unplaced"/>
</dbReference>
<proteinExistence type="predicted"/>
<feature type="region of interest" description="Disordered" evidence="1">
    <location>
        <begin position="1"/>
        <end position="33"/>
    </location>
</feature>
<dbReference type="AlphaFoldDB" id="A0A915L3W5"/>
<reference evidence="3" key="1">
    <citation type="submission" date="2022-11" db="UniProtKB">
        <authorList>
            <consortium name="WormBaseParasite"/>
        </authorList>
    </citation>
    <scope>IDENTIFICATION</scope>
</reference>
<keyword evidence="2" id="KW-1185">Reference proteome</keyword>